<feature type="transmembrane region" description="Helical" evidence="6">
    <location>
        <begin position="158"/>
        <end position="181"/>
    </location>
</feature>
<feature type="transmembrane region" description="Helical" evidence="6">
    <location>
        <begin position="17"/>
        <end position="38"/>
    </location>
</feature>
<dbReference type="Proteomes" id="UP000777002">
    <property type="component" value="Unassembled WGS sequence"/>
</dbReference>
<dbReference type="PANTHER" id="PTHR47371:SF3">
    <property type="entry name" value="PHOSPHOGLYCEROL TRANSFERASE I"/>
    <property type="match status" value="1"/>
</dbReference>
<organism evidence="8 9">
    <name type="scientific">Parasutterella secunda</name>
    <dbReference type="NCBI Taxonomy" id="626947"/>
    <lineage>
        <taxon>Bacteria</taxon>
        <taxon>Pseudomonadati</taxon>
        <taxon>Pseudomonadota</taxon>
        <taxon>Betaproteobacteria</taxon>
        <taxon>Burkholderiales</taxon>
        <taxon>Sutterellaceae</taxon>
        <taxon>Parasutterella</taxon>
    </lineage>
</organism>
<accession>A0ABS2GS67</accession>
<keyword evidence="5 6" id="KW-0472">Membrane</keyword>
<name>A0ABS2GS67_9BURK</name>
<evidence type="ECO:0000256" key="2">
    <source>
        <dbReference type="ARBA" id="ARBA00022475"/>
    </source>
</evidence>
<comment type="subcellular location">
    <subcellularLocation>
        <location evidence="1">Cell membrane</location>
        <topology evidence="1">Multi-pass membrane protein</topology>
    </subcellularLocation>
</comment>
<feature type="domain" description="Sulfatase N-terminal" evidence="7">
    <location>
        <begin position="294"/>
        <end position="584"/>
    </location>
</feature>
<keyword evidence="9" id="KW-1185">Reference proteome</keyword>
<dbReference type="InterPro" id="IPR050448">
    <property type="entry name" value="OpgB/LTA_synthase_biosynth"/>
</dbReference>
<dbReference type="EMBL" id="JACJKX010000007">
    <property type="protein sequence ID" value="MBM6928628.1"/>
    <property type="molecule type" value="Genomic_DNA"/>
</dbReference>
<keyword evidence="4 6" id="KW-1133">Transmembrane helix</keyword>
<protein>
    <submittedName>
        <fullName evidence="8">LTA synthase family protein</fullName>
    </submittedName>
</protein>
<sequence>MAFFPEITRPQNTLGRFLLIFTQCFTLAAIAIVFMAAIRELYYWLMVVAEVPAEMIQSDDVWRMRFLGLRFDARTGTTLAIVPLLLSLLLFYFKATWKPLTKALTVWSAFAFFAVALLSVCNFHYIRTFHTAIDIFVFNFLHEEPQAVMTTVWQDYPIISNSLAVIALTIFMTWVWAKLFAAMSRSTIWDQLSVLKACALIVVGIVAFVFLARGSLTSRYPLRRNNAQVSVVKQINELVLNAPMALYYANQDRKNSMTFEPVSLERGERLMAAAQIGSLTQKTDHNEQLAELKPNVVFFIMESMGFNMMSYDVPGKVDLMGSLREHFKSDYVFKRFTSADLHTIQSVAQLLFLSPVSQVSTSSIRNVSLPGTPFEVYKKQGYRTVFVTSGTTAWENMKEYLPRQYVDEVYDQTHLMDHFNLTSTTEWGVDDHYAFEFAADLVKNSKEPVFVVVLSTSNHPPYHVPAGYTPKPIEVPEVINQHYYHDDYDESLLTIMQTYQASADALGKTISELKSLNNRAMVIGATADHRMLGMKPLLEDGPFKDVAIPFYVWASDNVKSAVDIHFDAKRVGSHKDIFPTLYALSLSDATYRTVGGRNMLAPADDPQRAFGYNLTLWADEKGVYTLKGPILFYPWADSEKEFFTDYTQMREATAEEKARIEAYRALDFWQLNERACGTR</sequence>
<feature type="transmembrane region" description="Helical" evidence="6">
    <location>
        <begin position="193"/>
        <end position="212"/>
    </location>
</feature>
<dbReference type="SUPFAM" id="SSF53649">
    <property type="entry name" value="Alkaline phosphatase-like"/>
    <property type="match status" value="1"/>
</dbReference>
<dbReference type="InterPro" id="IPR017850">
    <property type="entry name" value="Alkaline_phosphatase_core_sf"/>
</dbReference>
<reference evidence="8 9" key="1">
    <citation type="journal article" date="2021" name="Sci. Rep.">
        <title>The distribution of antibiotic resistance genes in chicken gut microbiota commensals.</title>
        <authorList>
            <person name="Juricova H."/>
            <person name="Matiasovicova J."/>
            <person name="Kubasova T."/>
            <person name="Cejkova D."/>
            <person name="Rychlik I."/>
        </authorList>
    </citation>
    <scope>NUCLEOTIDE SEQUENCE [LARGE SCALE GENOMIC DNA]</scope>
    <source>
        <strain evidence="8 9">An562</strain>
    </source>
</reference>
<feature type="transmembrane region" description="Helical" evidence="6">
    <location>
        <begin position="104"/>
        <end position="126"/>
    </location>
</feature>
<evidence type="ECO:0000256" key="6">
    <source>
        <dbReference type="SAM" id="Phobius"/>
    </source>
</evidence>
<comment type="caution">
    <text evidence="8">The sequence shown here is derived from an EMBL/GenBank/DDBJ whole genome shotgun (WGS) entry which is preliminary data.</text>
</comment>
<evidence type="ECO:0000256" key="4">
    <source>
        <dbReference type="ARBA" id="ARBA00022989"/>
    </source>
</evidence>
<evidence type="ECO:0000259" key="7">
    <source>
        <dbReference type="Pfam" id="PF00884"/>
    </source>
</evidence>
<feature type="transmembrane region" description="Helical" evidence="6">
    <location>
        <begin position="73"/>
        <end position="92"/>
    </location>
</feature>
<evidence type="ECO:0000256" key="5">
    <source>
        <dbReference type="ARBA" id="ARBA00023136"/>
    </source>
</evidence>
<evidence type="ECO:0000256" key="1">
    <source>
        <dbReference type="ARBA" id="ARBA00004651"/>
    </source>
</evidence>
<gene>
    <name evidence="8" type="ORF">H5985_05005</name>
</gene>
<dbReference type="RefSeq" id="WP_205050215.1">
    <property type="nucleotide sequence ID" value="NZ_JACJKX010000007.1"/>
</dbReference>
<dbReference type="CDD" id="cd16015">
    <property type="entry name" value="LTA_synthase"/>
    <property type="match status" value="1"/>
</dbReference>
<keyword evidence="3 6" id="KW-0812">Transmembrane</keyword>
<keyword evidence="2" id="KW-1003">Cell membrane</keyword>
<evidence type="ECO:0000313" key="8">
    <source>
        <dbReference type="EMBL" id="MBM6928628.1"/>
    </source>
</evidence>
<evidence type="ECO:0000256" key="3">
    <source>
        <dbReference type="ARBA" id="ARBA00022692"/>
    </source>
</evidence>
<dbReference type="InterPro" id="IPR000917">
    <property type="entry name" value="Sulfatase_N"/>
</dbReference>
<dbReference type="Pfam" id="PF00884">
    <property type="entry name" value="Sulfatase"/>
    <property type="match status" value="1"/>
</dbReference>
<evidence type="ECO:0000313" key="9">
    <source>
        <dbReference type="Proteomes" id="UP000777002"/>
    </source>
</evidence>
<dbReference type="PANTHER" id="PTHR47371">
    <property type="entry name" value="LIPOTEICHOIC ACID SYNTHASE"/>
    <property type="match status" value="1"/>
</dbReference>
<dbReference type="Gene3D" id="3.40.720.10">
    <property type="entry name" value="Alkaline Phosphatase, subunit A"/>
    <property type="match status" value="1"/>
</dbReference>
<proteinExistence type="predicted"/>